<evidence type="ECO:0000313" key="3">
    <source>
        <dbReference type="EMBL" id="KAG8235926.1"/>
    </source>
</evidence>
<evidence type="ECO:0000256" key="2">
    <source>
        <dbReference type="SAM" id="MobiDB-lite"/>
    </source>
</evidence>
<proteinExistence type="predicted"/>
<accession>A0A8K0P6S0</accession>
<organism evidence="3 4">
    <name type="scientific">Ladona fulva</name>
    <name type="common">Scarce chaser dragonfly</name>
    <name type="synonym">Libellula fulva</name>
    <dbReference type="NCBI Taxonomy" id="123851"/>
    <lineage>
        <taxon>Eukaryota</taxon>
        <taxon>Metazoa</taxon>
        <taxon>Ecdysozoa</taxon>
        <taxon>Arthropoda</taxon>
        <taxon>Hexapoda</taxon>
        <taxon>Insecta</taxon>
        <taxon>Pterygota</taxon>
        <taxon>Palaeoptera</taxon>
        <taxon>Odonata</taxon>
        <taxon>Epiprocta</taxon>
        <taxon>Anisoptera</taxon>
        <taxon>Libelluloidea</taxon>
        <taxon>Libellulidae</taxon>
        <taxon>Ladona</taxon>
    </lineage>
</organism>
<protein>
    <submittedName>
        <fullName evidence="3">Uncharacterized protein</fullName>
    </submittedName>
</protein>
<dbReference type="OrthoDB" id="6152242at2759"/>
<dbReference type="PANTHER" id="PTHR21505">
    <property type="entry name" value="MADF DOMAIN-CONTAINING PROTEIN-RELATED"/>
    <property type="match status" value="1"/>
</dbReference>
<feature type="region of interest" description="Disordered" evidence="2">
    <location>
        <begin position="424"/>
        <end position="463"/>
    </location>
</feature>
<dbReference type="EMBL" id="KZ308967">
    <property type="protein sequence ID" value="KAG8235926.1"/>
    <property type="molecule type" value="Genomic_DNA"/>
</dbReference>
<dbReference type="AlphaFoldDB" id="A0A8K0P6S0"/>
<feature type="coiled-coil region" evidence="1">
    <location>
        <begin position="139"/>
        <end position="201"/>
    </location>
</feature>
<keyword evidence="4" id="KW-1185">Reference proteome</keyword>
<name>A0A8K0P6S0_LADFU</name>
<evidence type="ECO:0000313" key="4">
    <source>
        <dbReference type="Proteomes" id="UP000792457"/>
    </source>
</evidence>
<feature type="compositionally biased region" description="Low complexity" evidence="2">
    <location>
        <begin position="424"/>
        <end position="441"/>
    </location>
</feature>
<comment type="caution">
    <text evidence="3">The sequence shown here is derived from an EMBL/GenBank/DDBJ whole genome shotgun (WGS) entry which is preliminary data.</text>
</comment>
<dbReference type="Proteomes" id="UP000792457">
    <property type="component" value="Unassembled WGS sequence"/>
</dbReference>
<reference evidence="3" key="2">
    <citation type="submission" date="2017-10" db="EMBL/GenBank/DDBJ databases">
        <title>Ladona fulva Genome sequencing and assembly.</title>
        <authorList>
            <person name="Murali S."/>
            <person name="Richards S."/>
            <person name="Bandaranaike D."/>
            <person name="Bellair M."/>
            <person name="Blankenburg K."/>
            <person name="Chao H."/>
            <person name="Dinh H."/>
            <person name="Doddapaneni H."/>
            <person name="Dugan-Rocha S."/>
            <person name="Elkadiri S."/>
            <person name="Gnanaolivu R."/>
            <person name="Hernandez B."/>
            <person name="Skinner E."/>
            <person name="Javaid M."/>
            <person name="Lee S."/>
            <person name="Li M."/>
            <person name="Ming W."/>
            <person name="Munidasa M."/>
            <person name="Muniz J."/>
            <person name="Nguyen L."/>
            <person name="Hughes D."/>
            <person name="Osuji N."/>
            <person name="Pu L.-L."/>
            <person name="Puazo M."/>
            <person name="Qu C."/>
            <person name="Quiroz J."/>
            <person name="Raj R."/>
            <person name="Weissenberger G."/>
            <person name="Xin Y."/>
            <person name="Zou X."/>
            <person name="Han Y."/>
            <person name="Worley K."/>
            <person name="Muzny D."/>
            <person name="Gibbs R."/>
        </authorList>
    </citation>
    <scope>NUCLEOTIDE SEQUENCE</scope>
    <source>
        <strain evidence="3">Sampled in the wild</strain>
    </source>
</reference>
<gene>
    <name evidence="3" type="ORF">J437_LFUL014282</name>
</gene>
<evidence type="ECO:0000256" key="1">
    <source>
        <dbReference type="SAM" id="Coils"/>
    </source>
</evidence>
<feature type="coiled-coil region" evidence="1">
    <location>
        <begin position="236"/>
        <end position="263"/>
    </location>
</feature>
<keyword evidence="1" id="KW-0175">Coiled coil</keyword>
<dbReference type="PANTHER" id="PTHR21505:SF8">
    <property type="entry name" value="DPT-YFP REPRESSOR BY OVEREXPRESSION, ISOFORM D-RELATED"/>
    <property type="match status" value="1"/>
</dbReference>
<reference evidence="3" key="1">
    <citation type="submission" date="2013-04" db="EMBL/GenBank/DDBJ databases">
        <authorList>
            <person name="Qu J."/>
            <person name="Murali S.C."/>
            <person name="Bandaranaike D."/>
            <person name="Bellair M."/>
            <person name="Blankenburg K."/>
            <person name="Chao H."/>
            <person name="Dinh H."/>
            <person name="Doddapaneni H."/>
            <person name="Downs B."/>
            <person name="Dugan-Rocha S."/>
            <person name="Elkadiri S."/>
            <person name="Gnanaolivu R.D."/>
            <person name="Hernandez B."/>
            <person name="Javaid M."/>
            <person name="Jayaseelan J.C."/>
            <person name="Lee S."/>
            <person name="Li M."/>
            <person name="Ming W."/>
            <person name="Munidasa M."/>
            <person name="Muniz J."/>
            <person name="Nguyen L."/>
            <person name="Ongeri F."/>
            <person name="Osuji N."/>
            <person name="Pu L.-L."/>
            <person name="Puazo M."/>
            <person name="Qu C."/>
            <person name="Quiroz J."/>
            <person name="Raj R."/>
            <person name="Weissenberger G."/>
            <person name="Xin Y."/>
            <person name="Zou X."/>
            <person name="Han Y."/>
            <person name="Richards S."/>
            <person name="Worley K."/>
            <person name="Muzny D."/>
            <person name="Gibbs R."/>
        </authorList>
    </citation>
    <scope>NUCLEOTIDE SEQUENCE</scope>
    <source>
        <strain evidence="3">Sampled in the wild</strain>
    </source>
</reference>
<sequence>MGTWKIPGSSEVNQIDHILVTQRHSTSVLDVRSCRGPNCDSDHYLVKAKIRERIIKTEKGPEMVKRRWDTDKLNEDTEVRKQYQKALASKMQTNSQERTNETKIEKEWEKIKEVIKEAAEETIRENKRTRNADWFDDECAQIIQEKNKARERMIQKETRMNTERYQRLRTEAKRICKKKKKEKMKKQLEDIEEFSKQKERRKFYKAVEKVKSGYQPRMEGCLNKEGNVLQERNKVLERWVEHFKELLNREDKEERELKKVNESKKSGASANDVYVPSLWYFCELMFLVDQETPDASDSTNELDSEYNKNSISNEYMCFCYRLPHLLHQLLQVLHKQSIRLHNLAGKESRPLHHMISLQRQRGIWKLKTMSFDISMRRDEAKGYAVKLRKITQQQLMFADKVINETLLDGQMGLLTRGSYLVHPSGPLSTPSPSPSWSSNSSHHSEPQTARTLLEGFSYDGNDL</sequence>